<dbReference type="OrthoDB" id="1136566at2759"/>
<dbReference type="Pfam" id="PF00646">
    <property type="entry name" value="F-box"/>
    <property type="match status" value="1"/>
</dbReference>
<dbReference type="PANTHER" id="PTHR35546">
    <property type="entry name" value="F-BOX PROTEIN INTERACTION DOMAIN PROTEIN-RELATED"/>
    <property type="match status" value="1"/>
</dbReference>
<dbReference type="PANTHER" id="PTHR35546:SF130">
    <property type="entry name" value="EXPRESSED PROTEIN"/>
    <property type="match status" value="1"/>
</dbReference>
<organism evidence="2 3">
    <name type="scientific">Trema orientale</name>
    <name type="common">Charcoal tree</name>
    <name type="synonym">Celtis orientalis</name>
    <dbReference type="NCBI Taxonomy" id="63057"/>
    <lineage>
        <taxon>Eukaryota</taxon>
        <taxon>Viridiplantae</taxon>
        <taxon>Streptophyta</taxon>
        <taxon>Embryophyta</taxon>
        <taxon>Tracheophyta</taxon>
        <taxon>Spermatophyta</taxon>
        <taxon>Magnoliopsida</taxon>
        <taxon>eudicotyledons</taxon>
        <taxon>Gunneridae</taxon>
        <taxon>Pentapetalae</taxon>
        <taxon>rosids</taxon>
        <taxon>fabids</taxon>
        <taxon>Rosales</taxon>
        <taxon>Cannabaceae</taxon>
        <taxon>Trema</taxon>
    </lineage>
</organism>
<accession>A0A2P5FVC8</accession>
<dbReference type="Pfam" id="PF24750">
    <property type="entry name" value="b-prop_At3g26010-like"/>
    <property type="match status" value="1"/>
</dbReference>
<sequence>MFFLTEDLVVEILARVSDYRCLIQCSLVCKRWFSLIFHSQYFRGRCFHHHNENKSQSSLPCTLLFRDCHSYDFDSPKCPSYDLFSKASKILHGQSSTSSSSSKYLDFLGWQNPIIRASDKDLLLVQRTLQQFYVCNPLTKQSVALPEAPPCNVKHVSYGFVCESNSNTTSITGSIIKYRVVLLTLTGPLVFRRTIFSFSSEKGEWKESKFPFPFLRIQEKRAVAYNGVIYWQLLFTYEQWELIMGFDPFEEVEKKAWRLIRFPEGYGCGTEQQTSGETCIGVVRGRLRLWQSFRCRERLGEFTLKAWERSLSHDTWLLVKDVAVKLSAGLFSEIMNVICLHPEDGDVFFFSHKDADYEDEGRGIYKYRIGEDSCFGKVCDFMDVTHRPVCNIRVFPLVHPWLPTKIPALPCIERVEPSYLRI</sequence>
<dbReference type="InterPro" id="IPR055290">
    <property type="entry name" value="At3g26010-like"/>
</dbReference>
<dbReference type="InParanoid" id="A0A2P5FVC8"/>
<evidence type="ECO:0000313" key="2">
    <source>
        <dbReference type="EMBL" id="POO01751.1"/>
    </source>
</evidence>
<dbReference type="InterPro" id="IPR001810">
    <property type="entry name" value="F-box_dom"/>
</dbReference>
<evidence type="ECO:0000313" key="3">
    <source>
        <dbReference type="Proteomes" id="UP000237000"/>
    </source>
</evidence>
<feature type="domain" description="F-box" evidence="1">
    <location>
        <begin position="4"/>
        <end position="45"/>
    </location>
</feature>
<dbReference type="InterPro" id="IPR036047">
    <property type="entry name" value="F-box-like_dom_sf"/>
</dbReference>
<dbReference type="Gene3D" id="1.20.1280.50">
    <property type="match status" value="1"/>
</dbReference>
<gene>
    <name evidence="2" type="ORF">TorRG33x02_025280</name>
</gene>
<reference evidence="3" key="1">
    <citation type="submission" date="2016-06" db="EMBL/GenBank/DDBJ databases">
        <title>Parallel loss of symbiosis genes in relatives of nitrogen-fixing non-legume Parasponia.</title>
        <authorList>
            <person name="Van Velzen R."/>
            <person name="Holmer R."/>
            <person name="Bu F."/>
            <person name="Rutten L."/>
            <person name="Van Zeijl A."/>
            <person name="Liu W."/>
            <person name="Santuari L."/>
            <person name="Cao Q."/>
            <person name="Sharma T."/>
            <person name="Shen D."/>
            <person name="Roswanjaya Y."/>
            <person name="Wardhani T."/>
            <person name="Kalhor M.S."/>
            <person name="Jansen J."/>
            <person name="Van den Hoogen J."/>
            <person name="Gungor B."/>
            <person name="Hartog M."/>
            <person name="Hontelez J."/>
            <person name="Verver J."/>
            <person name="Yang W.-C."/>
            <person name="Schijlen E."/>
            <person name="Repin R."/>
            <person name="Schilthuizen M."/>
            <person name="Schranz E."/>
            <person name="Heidstra R."/>
            <person name="Miyata K."/>
            <person name="Fedorova E."/>
            <person name="Kohlen W."/>
            <person name="Bisseling T."/>
            <person name="Smit S."/>
            <person name="Geurts R."/>
        </authorList>
    </citation>
    <scope>NUCLEOTIDE SEQUENCE [LARGE SCALE GENOMIC DNA]</scope>
    <source>
        <strain evidence="3">cv. RG33-2</strain>
    </source>
</reference>
<evidence type="ECO:0000259" key="1">
    <source>
        <dbReference type="SMART" id="SM00256"/>
    </source>
</evidence>
<dbReference type="AlphaFoldDB" id="A0A2P5FVC8"/>
<name>A0A2P5FVC8_TREOI</name>
<keyword evidence="3" id="KW-1185">Reference proteome</keyword>
<proteinExistence type="predicted"/>
<dbReference type="InterPro" id="IPR056592">
    <property type="entry name" value="Beta-prop_At3g26010-like"/>
</dbReference>
<dbReference type="FunCoup" id="A0A2P5FVC8">
    <property type="interactions" value="132"/>
</dbReference>
<dbReference type="SUPFAM" id="SSF81383">
    <property type="entry name" value="F-box domain"/>
    <property type="match status" value="1"/>
</dbReference>
<comment type="caution">
    <text evidence="2">The sequence shown here is derived from an EMBL/GenBank/DDBJ whole genome shotgun (WGS) entry which is preliminary data.</text>
</comment>
<dbReference type="Proteomes" id="UP000237000">
    <property type="component" value="Unassembled WGS sequence"/>
</dbReference>
<protein>
    <submittedName>
        <fullName evidence="2">F-box domain containing protein</fullName>
    </submittedName>
</protein>
<dbReference type="EMBL" id="JXTC01000007">
    <property type="protein sequence ID" value="POO01751.1"/>
    <property type="molecule type" value="Genomic_DNA"/>
</dbReference>
<dbReference type="SMART" id="SM00256">
    <property type="entry name" value="FBOX"/>
    <property type="match status" value="1"/>
</dbReference>